<dbReference type="InterPro" id="IPR001810">
    <property type="entry name" value="F-box_dom"/>
</dbReference>
<dbReference type="Proteomes" id="UP000650833">
    <property type="component" value="Unassembled WGS sequence"/>
</dbReference>
<organism evidence="2 3">
    <name type="scientific">Mucor plumbeus</name>
    <dbReference type="NCBI Taxonomy" id="97098"/>
    <lineage>
        <taxon>Eukaryota</taxon>
        <taxon>Fungi</taxon>
        <taxon>Fungi incertae sedis</taxon>
        <taxon>Mucoromycota</taxon>
        <taxon>Mucoromycotina</taxon>
        <taxon>Mucoromycetes</taxon>
        <taxon>Mucorales</taxon>
        <taxon>Mucorineae</taxon>
        <taxon>Mucoraceae</taxon>
        <taxon>Mucor</taxon>
    </lineage>
</organism>
<evidence type="ECO:0000313" key="3">
    <source>
        <dbReference type="Proteomes" id="UP000650833"/>
    </source>
</evidence>
<dbReference type="OrthoDB" id="3846460at2759"/>
<comment type="caution">
    <text evidence="2">The sequence shown here is derived from an EMBL/GenBank/DDBJ whole genome shotgun (WGS) entry which is preliminary data.</text>
</comment>
<dbReference type="SUPFAM" id="SSF81383">
    <property type="entry name" value="F-box domain"/>
    <property type="match status" value="1"/>
</dbReference>
<dbReference type="AlphaFoldDB" id="A0A8H7QV77"/>
<dbReference type="Pfam" id="PF12937">
    <property type="entry name" value="F-box-like"/>
    <property type="match status" value="1"/>
</dbReference>
<sequence length="604" mass="70448">MFSYNNSKTPPEILVNIFSYLGNNDLTECKQVCKSWNQPAKISFYNRITINKYVDFKALLNSLDLYGYLVQHIYFDISAPFYPLDITFIKPHMYQIFKRCPNVKHISSNEEMEYYILRTLISLPLRVSLKRLASIPSKYANNFLYRDCIAKFHQSITEFCLIPETHPENKLTADFKFFPKLPKLQTLVVNKQITSMTSLASILNCYPQLKHLSFNFVPLESHQALTALDMPMYRTLKSLSITLTANDNFVFADLSCFLCKATNIDSLSIYINNTAYDVLSNMANLIALRTIIKLLGSLMDVRLISRCSNRLPTSIINEVNLLYVRCISSCIPQQNPEWTTDVSFFIDNNNIQTTNDSCDSITYSLSRKSKKQCVQIRAPIVLSREEQINQYIQDFAPFANFVHVDFQCQIIGYKHYINYLFTLLKKFNKMKKLTIIGGYCNEFFENQTYIPSVRELCLKNFDSSAAFSVKDICSFFPKLEKLSLQFNMQCFSMIKRKLVYMPGTQLQKVCINIIYMSEECLPAITTFNHQERKQLTFNISLRTAEKNLYMIYHHHKSNPVLEVVNEWNSKRTGRSDIFDLSMEFHDVEEFLFQFDGNTKFSWRK</sequence>
<reference evidence="2" key="1">
    <citation type="submission" date="2020-12" db="EMBL/GenBank/DDBJ databases">
        <title>Metabolic potential, ecology and presence of endohyphal bacteria is reflected in genomic diversity of Mucoromycotina.</title>
        <authorList>
            <person name="Muszewska A."/>
            <person name="Okrasinska A."/>
            <person name="Steczkiewicz K."/>
            <person name="Drgas O."/>
            <person name="Orlowska M."/>
            <person name="Perlinska-Lenart U."/>
            <person name="Aleksandrzak-Piekarczyk T."/>
            <person name="Szatraj K."/>
            <person name="Zielenkiewicz U."/>
            <person name="Pilsyk S."/>
            <person name="Malc E."/>
            <person name="Mieczkowski P."/>
            <person name="Kruszewska J.S."/>
            <person name="Biernat P."/>
            <person name="Pawlowska J."/>
        </authorList>
    </citation>
    <scope>NUCLEOTIDE SEQUENCE</scope>
    <source>
        <strain evidence="2">CBS 226.32</strain>
    </source>
</reference>
<dbReference type="PROSITE" id="PS50181">
    <property type="entry name" value="FBOX"/>
    <property type="match status" value="1"/>
</dbReference>
<proteinExistence type="predicted"/>
<dbReference type="EMBL" id="JAEPRC010000354">
    <property type="protein sequence ID" value="KAG2199346.1"/>
    <property type="molecule type" value="Genomic_DNA"/>
</dbReference>
<dbReference type="InterPro" id="IPR036047">
    <property type="entry name" value="F-box-like_dom_sf"/>
</dbReference>
<feature type="domain" description="F-box" evidence="1">
    <location>
        <begin position="3"/>
        <end position="48"/>
    </location>
</feature>
<dbReference type="InterPro" id="IPR032675">
    <property type="entry name" value="LRR_dom_sf"/>
</dbReference>
<accession>A0A8H7QV77</accession>
<evidence type="ECO:0000313" key="2">
    <source>
        <dbReference type="EMBL" id="KAG2199346.1"/>
    </source>
</evidence>
<evidence type="ECO:0000259" key="1">
    <source>
        <dbReference type="PROSITE" id="PS50181"/>
    </source>
</evidence>
<dbReference type="SMART" id="SM00256">
    <property type="entry name" value="FBOX"/>
    <property type="match status" value="1"/>
</dbReference>
<protein>
    <recommendedName>
        <fullName evidence="1">F-box domain-containing protein</fullName>
    </recommendedName>
</protein>
<keyword evidence="3" id="KW-1185">Reference proteome</keyword>
<name>A0A8H7QV77_9FUNG</name>
<dbReference type="Gene3D" id="1.20.1280.50">
    <property type="match status" value="1"/>
</dbReference>
<gene>
    <name evidence="2" type="ORF">INT46_001660</name>
</gene>
<dbReference type="Gene3D" id="3.80.10.10">
    <property type="entry name" value="Ribonuclease Inhibitor"/>
    <property type="match status" value="1"/>
</dbReference>